<dbReference type="EC" id="3.5.4.5" evidence="4 15"/>
<evidence type="ECO:0000259" key="16">
    <source>
        <dbReference type="PROSITE" id="PS51747"/>
    </source>
</evidence>
<evidence type="ECO:0000313" key="17">
    <source>
        <dbReference type="EMBL" id="GHF19037.1"/>
    </source>
</evidence>
<keyword evidence="7 15" id="KW-0378">Hydrolase</keyword>
<evidence type="ECO:0000256" key="6">
    <source>
        <dbReference type="ARBA" id="ARBA00022723"/>
    </source>
</evidence>
<dbReference type="GO" id="GO:0005829">
    <property type="term" value="C:cytosol"/>
    <property type="evidence" value="ECO:0007669"/>
    <property type="project" value="TreeGrafter"/>
</dbReference>
<gene>
    <name evidence="17" type="primary">cdd</name>
    <name evidence="17" type="ORF">GCM10017044_11990</name>
</gene>
<name>A0A919E4K3_9PROT</name>
<comment type="catalytic activity">
    <reaction evidence="10 15">
        <text>2'-deoxycytidine + H2O + H(+) = 2'-deoxyuridine + NH4(+)</text>
        <dbReference type="Rhea" id="RHEA:13433"/>
        <dbReference type="ChEBI" id="CHEBI:15377"/>
        <dbReference type="ChEBI" id="CHEBI:15378"/>
        <dbReference type="ChEBI" id="CHEBI:15698"/>
        <dbReference type="ChEBI" id="CHEBI:16450"/>
        <dbReference type="ChEBI" id="CHEBI:28938"/>
        <dbReference type="EC" id="3.5.4.5"/>
    </reaction>
</comment>
<dbReference type="InterPro" id="IPR016193">
    <property type="entry name" value="Cytidine_deaminase-like"/>
</dbReference>
<dbReference type="PANTHER" id="PTHR11644">
    <property type="entry name" value="CYTIDINE DEAMINASE"/>
    <property type="match status" value="1"/>
</dbReference>
<reference evidence="17" key="1">
    <citation type="journal article" date="2014" name="Int. J. Syst. Evol. Microbiol.">
        <title>Complete genome sequence of Corynebacterium casei LMG S-19264T (=DSM 44701T), isolated from a smear-ripened cheese.</title>
        <authorList>
            <consortium name="US DOE Joint Genome Institute (JGI-PGF)"/>
            <person name="Walter F."/>
            <person name="Albersmeier A."/>
            <person name="Kalinowski J."/>
            <person name="Ruckert C."/>
        </authorList>
    </citation>
    <scope>NUCLEOTIDE SEQUENCE</scope>
    <source>
        <strain evidence="17">KCTC 42590</strain>
    </source>
</reference>
<feature type="active site" description="Proton donor" evidence="12">
    <location>
        <position position="57"/>
    </location>
</feature>
<evidence type="ECO:0000256" key="10">
    <source>
        <dbReference type="ARBA" id="ARBA00049252"/>
    </source>
</evidence>
<evidence type="ECO:0000256" key="13">
    <source>
        <dbReference type="PIRSR" id="PIRSR606262-2"/>
    </source>
</evidence>
<dbReference type="GO" id="GO:0004126">
    <property type="term" value="F:cytidine deaminase activity"/>
    <property type="evidence" value="ECO:0007669"/>
    <property type="project" value="UniProtKB-UniRule"/>
</dbReference>
<evidence type="ECO:0000256" key="1">
    <source>
        <dbReference type="ARBA" id="ARBA00001947"/>
    </source>
</evidence>
<proteinExistence type="inferred from homology"/>
<dbReference type="InterPro" id="IPR002125">
    <property type="entry name" value="CMP_dCMP_dom"/>
</dbReference>
<reference evidence="17" key="2">
    <citation type="submission" date="2020-09" db="EMBL/GenBank/DDBJ databases">
        <authorList>
            <person name="Sun Q."/>
            <person name="Kim S."/>
        </authorList>
    </citation>
    <scope>NUCLEOTIDE SEQUENCE</scope>
    <source>
        <strain evidence="17">KCTC 42590</strain>
    </source>
</reference>
<feature type="binding site" evidence="14">
    <location>
        <position position="92"/>
    </location>
    <ligand>
        <name>Zn(2+)</name>
        <dbReference type="ChEBI" id="CHEBI:29105"/>
        <note>catalytic</note>
    </ligand>
</feature>
<evidence type="ECO:0000313" key="18">
    <source>
        <dbReference type="Proteomes" id="UP000630923"/>
    </source>
</evidence>
<feature type="domain" description="CMP/dCMP-type deaminase" evidence="16">
    <location>
        <begin position="3"/>
        <end position="132"/>
    </location>
</feature>
<evidence type="ECO:0000256" key="3">
    <source>
        <dbReference type="ARBA" id="ARBA00006576"/>
    </source>
</evidence>
<dbReference type="GO" id="GO:0072527">
    <property type="term" value="P:pyrimidine-containing compound metabolic process"/>
    <property type="evidence" value="ECO:0007669"/>
    <property type="project" value="UniProtKB-ARBA"/>
</dbReference>
<comment type="cofactor">
    <cofactor evidence="1 14 15">
        <name>Zn(2+)</name>
        <dbReference type="ChEBI" id="CHEBI:29105"/>
    </cofactor>
</comment>
<dbReference type="Proteomes" id="UP000630923">
    <property type="component" value="Unassembled WGS sequence"/>
</dbReference>
<organism evidence="17 18">
    <name type="scientific">Kordiimonas sediminis</name>
    <dbReference type="NCBI Taxonomy" id="1735581"/>
    <lineage>
        <taxon>Bacteria</taxon>
        <taxon>Pseudomonadati</taxon>
        <taxon>Pseudomonadota</taxon>
        <taxon>Alphaproteobacteria</taxon>
        <taxon>Kordiimonadales</taxon>
        <taxon>Kordiimonadaceae</taxon>
        <taxon>Kordiimonas</taxon>
    </lineage>
</organism>
<dbReference type="FunFam" id="3.40.140.10:FF:000008">
    <property type="entry name" value="Cytidine deaminase"/>
    <property type="match status" value="1"/>
</dbReference>
<feature type="binding site" evidence="14">
    <location>
        <position position="55"/>
    </location>
    <ligand>
        <name>Zn(2+)</name>
        <dbReference type="ChEBI" id="CHEBI:29105"/>
        <note>catalytic</note>
    </ligand>
</feature>
<dbReference type="GO" id="GO:0055086">
    <property type="term" value="P:nucleobase-containing small molecule metabolic process"/>
    <property type="evidence" value="ECO:0007669"/>
    <property type="project" value="UniProtKB-ARBA"/>
</dbReference>
<keyword evidence="8 14" id="KW-0862">Zinc</keyword>
<dbReference type="NCBIfam" id="TIGR01354">
    <property type="entry name" value="cyt_deam_tetra"/>
    <property type="match status" value="1"/>
</dbReference>
<evidence type="ECO:0000256" key="4">
    <source>
        <dbReference type="ARBA" id="ARBA00012783"/>
    </source>
</evidence>
<accession>A0A919E4K3</accession>
<dbReference type="InterPro" id="IPR050202">
    <property type="entry name" value="Cyt/Deoxycyt_deaminase"/>
</dbReference>
<dbReference type="EMBL" id="BNCI01000001">
    <property type="protein sequence ID" value="GHF19037.1"/>
    <property type="molecule type" value="Genomic_DNA"/>
</dbReference>
<evidence type="ECO:0000256" key="8">
    <source>
        <dbReference type="ARBA" id="ARBA00022833"/>
    </source>
</evidence>
<keyword evidence="6 14" id="KW-0479">Metal-binding</keyword>
<dbReference type="CDD" id="cd01283">
    <property type="entry name" value="cytidine_deaminase"/>
    <property type="match status" value="1"/>
</dbReference>
<dbReference type="PANTHER" id="PTHR11644:SF2">
    <property type="entry name" value="CYTIDINE DEAMINASE"/>
    <property type="match status" value="1"/>
</dbReference>
<comment type="catalytic activity">
    <reaction evidence="11 15">
        <text>cytidine + H2O + H(+) = uridine + NH4(+)</text>
        <dbReference type="Rhea" id="RHEA:16069"/>
        <dbReference type="ChEBI" id="CHEBI:15377"/>
        <dbReference type="ChEBI" id="CHEBI:15378"/>
        <dbReference type="ChEBI" id="CHEBI:16704"/>
        <dbReference type="ChEBI" id="CHEBI:17562"/>
        <dbReference type="ChEBI" id="CHEBI:28938"/>
        <dbReference type="EC" id="3.5.4.5"/>
    </reaction>
</comment>
<evidence type="ECO:0000256" key="12">
    <source>
        <dbReference type="PIRSR" id="PIRSR606262-1"/>
    </source>
</evidence>
<evidence type="ECO:0000256" key="14">
    <source>
        <dbReference type="PIRSR" id="PIRSR606262-3"/>
    </source>
</evidence>
<dbReference type="PROSITE" id="PS00903">
    <property type="entry name" value="CYT_DCMP_DEAMINASES_1"/>
    <property type="match status" value="1"/>
</dbReference>
<evidence type="ECO:0000256" key="9">
    <source>
        <dbReference type="ARBA" id="ARBA00032005"/>
    </source>
</evidence>
<feature type="binding site" evidence="13">
    <location>
        <begin position="44"/>
        <end position="50"/>
    </location>
    <ligand>
        <name>substrate</name>
    </ligand>
</feature>
<evidence type="ECO:0000256" key="7">
    <source>
        <dbReference type="ARBA" id="ARBA00022801"/>
    </source>
</evidence>
<comment type="caution">
    <text evidence="17">The sequence shown here is derived from an EMBL/GenBank/DDBJ whole genome shotgun (WGS) entry which is preliminary data.</text>
</comment>
<dbReference type="GO" id="GO:0008270">
    <property type="term" value="F:zinc ion binding"/>
    <property type="evidence" value="ECO:0007669"/>
    <property type="project" value="UniProtKB-UniRule"/>
</dbReference>
<comment type="function">
    <text evidence="2 15">This enzyme scavenges exogenous and endogenous cytidine and 2'-deoxycytidine for UMP synthesis.</text>
</comment>
<dbReference type="Pfam" id="PF00383">
    <property type="entry name" value="dCMP_cyt_deam_1"/>
    <property type="match status" value="1"/>
</dbReference>
<evidence type="ECO:0000256" key="2">
    <source>
        <dbReference type="ARBA" id="ARBA00003949"/>
    </source>
</evidence>
<protein>
    <recommendedName>
        <fullName evidence="5 15">Cytidine deaminase</fullName>
        <ecNumber evidence="4 15">3.5.4.5</ecNumber>
    </recommendedName>
    <alternativeName>
        <fullName evidence="9 15">Cytidine aminohydrolase</fullName>
    </alternativeName>
</protein>
<evidence type="ECO:0000256" key="15">
    <source>
        <dbReference type="RuleBase" id="RU364006"/>
    </source>
</evidence>
<comment type="similarity">
    <text evidence="3 15">Belongs to the cytidine and deoxycytidylate deaminase family.</text>
</comment>
<dbReference type="PROSITE" id="PS51747">
    <property type="entry name" value="CYT_DCMP_DEAMINASES_2"/>
    <property type="match status" value="1"/>
</dbReference>
<evidence type="ECO:0000256" key="5">
    <source>
        <dbReference type="ARBA" id="ARBA00018266"/>
    </source>
</evidence>
<dbReference type="NCBIfam" id="NF004064">
    <property type="entry name" value="PRK05578.1"/>
    <property type="match status" value="1"/>
</dbReference>
<dbReference type="RefSeq" id="WP_191250826.1">
    <property type="nucleotide sequence ID" value="NZ_BNCI01000001.1"/>
</dbReference>
<feature type="binding site" evidence="14">
    <location>
        <position position="89"/>
    </location>
    <ligand>
        <name>Zn(2+)</name>
        <dbReference type="ChEBI" id="CHEBI:29105"/>
        <note>catalytic</note>
    </ligand>
</feature>
<keyword evidence="18" id="KW-1185">Reference proteome</keyword>
<dbReference type="GO" id="GO:0042802">
    <property type="term" value="F:identical protein binding"/>
    <property type="evidence" value="ECO:0007669"/>
    <property type="project" value="UniProtKB-ARBA"/>
</dbReference>
<dbReference type="AlphaFoldDB" id="A0A919E4K3"/>
<dbReference type="Gene3D" id="3.40.140.10">
    <property type="entry name" value="Cytidine Deaminase, domain 2"/>
    <property type="match status" value="1"/>
</dbReference>
<dbReference type="InterPro" id="IPR006262">
    <property type="entry name" value="Cyt_deam_tetra"/>
</dbReference>
<sequence>MKFKIETLTTLAIGAREKAYAPYSHHPVGAAIVSDSGNVYTGCNVENAAYPLGTCAERNAVAGMIGSDGLQRITTVIIAGPGKHACPPCGGCRQVLREFATDDTQIICCDMNGDITLKTTLGELLPHSFGPDNLEKEIIGTTDGA</sequence>
<dbReference type="SUPFAM" id="SSF53927">
    <property type="entry name" value="Cytidine deaminase-like"/>
    <property type="match status" value="1"/>
</dbReference>
<dbReference type="InterPro" id="IPR016192">
    <property type="entry name" value="APOBEC/CMP_deaminase_Zn-bd"/>
</dbReference>
<evidence type="ECO:0000256" key="11">
    <source>
        <dbReference type="ARBA" id="ARBA00049558"/>
    </source>
</evidence>